<evidence type="ECO:0000259" key="2">
    <source>
        <dbReference type="Pfam" id="PF02195"/>
    </source>
</evidence>
<dbReference type="Pfam" id="PF02195">
    <property type="entry name" value="ParB_N"/>
    <property type="match status" value="1"/>
</dbReference>
<protein>
    <submittedName>
        <fullName evidence="3">ParB N-terminal domain-containing protein</fullName>
    </submittedName>
</protein>
<evidence type="ECO:0000256" key="1">
    <source>
        <dbReference type="SAM" id="MobiDB-lite"/>
    </source>
</evidence>
<feature type="compositionally biased region" description="Polar residues" evidence="1">
    <location>
        <begin position="15"/>
        <end position="28"/>
    </location>
</feature>
<evidence type="ECO:0000313" key="4">
    <source>
        <dbReference type="Proteomes" id="UP000581189"/>
    </source>
</evidence>
<accession>A0A7W4DAE5</accession>
<dbReference type="InterPro" id="IPR003115">
    <property type="entry name" value="ParB_N"/>
</dbReference>
<dbReference type="Proteomes" id="UP000581189">
    <property type="component" value="Unassembled WGS sequence"/>
</dbReference>
<dbReference type="EMBL" id="JACJFN010000001">
    <property type="protein sequence ID" value="MBB1518945.1"/>
    <property type="molecule type" value="Genomic_DNA"/>
</dbReference>
<dbReference type="RefSeq" id="WP_182832944.1">
    <property type="nucleotide sequence ID" value="NZ_JACJFN010000001.1"/>
</dbReference>
<organism evidence="3 4">
    <name type="scientific">Aquipseudomonas guryensis</name>
    <dbReference type="NCBI Taxonomy" id="2759165"/>
    <lineage>
        <taxon>Bacteria</taxon>
        <taxon>Pseudomonadati</taxon>
        <taxon>Pseudomonadota</taxon>
        <taxon>Gammaproteobacteria</taxon>
        <taxon>Pseudomonadales</taxon>
        <taxon>Pseudomonadaceae</taxon>
        <taxon>Aquipseudomonas</taxon>
    </lineage>
</organism>
<sequence>MMEGLRSVPLDAIHTHTTLQNRNTTASMRRQRREAEQRVDHIARLQQSIAANGLENPLEVVAMADHEAAHTGRRFWLVGGHHRLEAIKLLGHHEVAITLLEGRGLHAARQHSYRQNAELFRQLEDDQRIDNAWRAINDPSFSTFRDKTNKELAETFNINSRTVDRLRELRRRWAAREQDIDYEAERSKAKEDGQRGIRAFNQSLDDYCSQNAMGLFSCDYGGLKRELGRGTTEAAMEERQLIARTVPAIVQGLNSFGLEKIESMRSALRAADAILAKAKTYYEACDLADVRFLDSSSSNLERYIRSQEVESMLHNVLDPIDEESDF</sequence>
<proteinExistence type="predicted"/>
<dbReference type="Gene3D" id="3.90.1530.30">
    <property type="match status" value="1"/>
</dbReference>
<dbReference type="SUPFAM" id="SSF110849">
    <property type="entry name" value="ParB/Sulfiredoxin"/>
    <property type="match status" value="1"/>
</dbReference>
<dbReference type="AlphaFoldDB" id="A0A7W4DAE5"/>
<evidence type="ECO:0000313" key="3">
    <source>
        <dbReference type="EMBL" id="MBB1518945.1"/>
    </source>
</evidence>
<dbReference type="InterPro" id="IPR036086">
    <property type="entry name" value="ParB/Sulfiredoxin_sf"/>
</dbReference>
<name>A0A7W4DAE5_9GAMM</name>
<comment type="caution">
    <text evidence="3">The sequence shown here is derived from an EMBL/GenBank/DDBJ whole genome shotgun (WGS) entry which is preliminary data.</text>
</comment>
<feature type="domain" description="ParB-like N-terminal" evidence="2">
    <location>
        <begin position="37"/>
        <end position="99"/>
    </location>
</feature>
<feature type="region of interest" description="Disordered" evidence="1">
    <location>
        <begin position="1"/>
        <end position="35"/>
    </location>
</feature>
<gene>
    <name evidence="3" type="ORF">H3H45_06800</name>
</gene>
<keyword evidence="4" id="KW-1185">Reference proteome</keyword>
<reference evidence="3 4" key="1">
    <citation type="submission" date="2020-08" db="EMBL/GenBank/DDBJ databases">
        <authorList>
            <person name="Kim C.M."/>
        </authorList>
    </citation>
    <scope>NUCLEOTIDE SEQUENCE [LARGE SCALE GENOMIC DNA]</scope>
    <source>
        <strain evidence="3 4">SR9</strain>
    </source>
</reference>